<organism evidence="1 2">
    <name type="scientific">Dreissena polymorpha</name>
    <name type="common">Zebra mussel</name>
    <name type="synonym">Mytilus polymorpha</name>
    <dbReference type="NCBI Taxonomy" id="45954"/>
    <lineage>
        <taxon>Eukaryota</taxon>
        <taxon>Metazoa</taxon>
        <taxon>Spiralia</taxon>
        <taxon>Lophotrochozoa</taxon>
        <taxon>Mollusca</taxon>
        <taxon>Bivalvia</taxon>
        <taxon>Autobranchia</taxon>
        <taxon>Heteroconchia</taxon>
        <taxon>Euheterodonta</taxon>
        <taxon>Imparidentia</taxon>
        <taxon>Neoheterodontei</taxon>
        <taxon>Myida</taxon>
        <taxon>Dreissenoidea</taxon>
        <taxon>Dreissenidae</taxon>
        <taxon>Dreissena</taxon>
    </lineage>
</organism>
<gene>
    <name evidence="1" type="ORF">DPMN_113592</name>
</gene>
<sequence length="52" mass="5593">MNINLLIQRTKIIHLSTRIQPTKTKGCSDCSTLAGDFSSFFADGTEGVFGGD</sequence>
<proteinExistence type="predicted"/>
<dbReference type="Proteomes" id="UP000828390">
    <property type="component" value="Unassembled WGS sequence"/>
</dbReference>
<reference evidence="1" key="1">
    <citation type="journal article" date="2019" name="bioRxiv">
        <title>The Genome of the Zebra Mussel, Dreissena polymorpha: A Resource for Invasive Species Research.</title>
        <authorList>
            <person name="McCartney M.A."/>
            <person name="Auch B."/>
            <person name="Kono T."/>
            <person name="Mallez S."/>
            <person name="Zhang Y."/>
            <person name="Obille A."/>
            <person name="Becker A."/>
            <person name="Abrahante J.E."/>
            <person name="Garbe J."/>
            <person name="Badalamenti J.P."/>
            <person name="Herman A."/>
            <person name="Mangelson H."/>
            <person name="Liachko I."/>
            <person name="Sullivan S."/>
            <person name="Sone E.D."/>
            <person name="Koren S."/>
            <person name="Silverstein K.A.T."/>
            <person name="Beckman K.B."/>
            <person name="Gohl D.M."/>
        </authorList>
    </citation>
    <scope>NUCLEOTIDE SEQUENCE</scope>
    <source>
        <strain evidence="1">Duluth1</strain>
        <tissue evidence="1">Whole animal</tissue>
    </source>
</reference>
<evidence type="ECO:0000313" key="2">
    <source>
        <dbReference type="Proteomes" id="UP000828390"/>
    </source>
</evidence>
<reference evidence="1" key="2">
    <citation type="submission" date="2020-11" db="EMBL/GenBank/DDBJ databases">
        <authorList>
            <person name="McCartney M.A."/>
            <person name="Auch B."/>
            <person name="Kono T."/>
            <person name="Mallez S."/>
            <person name="Becker A."/>
            <person name="Gohl D.M."/>
            <person name="Silverstein K.A.T."/>
            <person name="Koren S."/>
            <person name="Bechman K.B."/>
            <person name="Herman A."/>
            <person name="Abrahante J.E."/>
            <person name="Garbe J."/>
        </authorList>
    </citation>
    <scope>NUCLEOTIDE SEQUENCE</scope>
    <source>
        <strain evidence="1">Duluth1</strain>
        <tissue evidence="1">Whole animal</tissue>
    </source>
</reference>
<comment type="caution">
    <text evidence="1">The sequence shown here is derived from an EMBL/GenBank/DDBJ whole genome shotgun (WGS) entry which is preliminary data.</text>
</comment>
<keyword evidence="2" id="KW-1185">Reference proteome</keyword>
<protein>
    <submittedName>
        <fullName evidence="1">Uncharacterized protein</fullName>
    </submittedName>
</protein>
<dbReference type="EMBL" id="JAIWYP010000004">
    <property type="protein sequence ID" value="KAH3840148.1"/>
    <property type="molecule type" value="Genomic_DNA"/>
</dbReference>
<evidence type="ECO:0000313" key="1">
    <source>
        <dbReference type="EMBL" id="KAH3840148.1"/>
    </source>
</evidence>
<name>A0A9D4QR53_DREPO</name>
<accession>A0A9D4QR53</accession>
<dbReference type="AlphaFoldDB" id="A0A9D4QR53"/>